<gene>
    <name evidence="12" type="ORF">LEN_1502</name>
</gene>
<dbReference type="GO" id="GO:0015627">
    <property type="term" value="C:type II protein secretion system complex"/>
    <property type="evidence" value="ECO:0007669"/>
    <property type="project" value="InterPro"/>
</dbReference>
<evidence type="ECO:0000313" key="13">
    <source>
        <dbReference type="Proteomes" id="UP000218824"/>
    </source>
</evidence>
<evidence type="ECO:0000256" key="5">
    <source>
        <dbReference type="ARBA" id="ARBA00022519"/>
    </source>
</evidence>
<dbReference type="Pfam" id="PF12019">
    <property type="entry name" value="GspH"/>
    <property type="match status" value="1"/>
</dbReference>
<dbReference type="Pfam" id="PF07963">
    <property type="entry name" value="N_methyl"/>
    <property type="match status" value="1"/>
</dbReference>
<evidence type="ECO:0000256" key="4">
    <source>
        <dbReference type="ARBA" id="ARBA00022481"/>
    </source>
</evidence>
<dbReference type="Proteomes" id="UP000218824">
    <property type="component" value="Chromosome"/>
</dbReference>
<evidence type="ECO:0000256" key="9">
    <source>
        <dbReference type="ARBA" id="ARBA00025772"/>
    </source>
</evidence>
<dbReference type="GeneID" id="83063373"/>
<reference evidence="12 13" key="1">
    <citation type="journal article" date="2017" name="DNA Res.">
        <title>Complete genome sequence and expression profile of the commercial lytic enzyme producer Lysobacter enzymogenes M497-1.</title>
        <authorList>
            <person name="Takami H."/>
            <person name="Toyoda A."/>
            <person name="Uchiyama I."/>
            <person name="Itoh T."/>
            <person name="Takaki Y."/>
            <person name="Arai W."/>
            <person name="Nishi S."/>
            <person name="Kawai M."/>
            <person name="Shinya K."/>
            <person name="Ikeda H."/>
        </authorList>
    </citation>
    <scope>NUCLEOTIDE SEQUENCE [LARGE SCALE GENOMIC DNA]</scope>
    <source>
        <strain evidence="12 13">M497-1</strain>
    </source>
</reference>
<dbReference type="GO" id="GO:0015628">
    <property type="term" value="P:protein secretion by the type II secretion system"/>
    <property type="evidence" value="ECO:0007669"/>
    <property type="project" value="InterPro"/>
</dbReference>
<dbReference type="KEGG" id="lem:LEN_1502"/>
<keyword evidence="6" id="KW-0812">Transmembrane</keyword>
<evidence type="ECO:0000256" key="8">
    <source>
        <dbReference type="ARBA" id="ARBA00023136"/>
    </source>
</evidence>
<dbReference type="EMBL" id="AP014940">
    <property type="protein sequence ID" value="BAV96989.1"/>
    <property type="molecule type" value="Genomic_DNA"/>
</dbReference>
<comment type="similarity">
    <text evidence="9">Belongs to the GSP H family.</text>
</comment>
<dbReference type="NCBIfam" id="TIGR02532">
    <property type="entry name" value="IV_pilin_GFxxxE"/>
    <property type="match status" value="1"/>
</dbReference>
<protein>
    <recommendedName>
        <fullName evidence="2">Type II secretion system protein H</fullName>
    </recommendedName>
    <alternativeName>
        <fullName evidence="10">General secretion pathway protein H</fullName>
    </alternativeName>
</protein>
<evidence type="ECO:0000259" key="11">
    <source>
        <dbReference type="Pfam" id="PF12019"/>
    </source>
</evidence>
<organism evidence="12 13">
    <name type="scientific">Lysobacter enzymogenes</name>
    <dbReference type="NCBI Taxonomy" id="69"/>
    <lineage>
        <taxon>Bacteria</taxon>
        <taxon>Pseudomonadati</taxon>
        <taxon>Pseudomonadota</taxon>
        <taxon>Gammaproteobacteria</taxon>
        <taxon>Lysobacterales</taxon>
        <taxon>Lysobacteraceae</taxon>
        <taxon>Lysobacter</taxon>
    </lineage>
</organism>
<evidence type="ECO:0000256" key="2">
    <source>
        <dbReference type="ARBA" id="ARBA00021549"/>
    </source>
</evidence>
<dbReference type="InterPro" id="IPR045584">
    <property type="entry name" value="Pilin-like"/>
</dbReference>
<keyword evidence="7" id="KW-1133">Transmembrane helix</keyword>
<dbReference type="InterPro" id="IPR012902">
    <property type="entry name" value="N_methyl_site"/>
</dbReference>
<evidence type="ECO:0000256" key="6">
    <source>
        <dbReference type="ARBA" id="ARBA00022692"/>
    </source>
</evidence>
<keyword evidence="4" id="KW-0488">Methylation</keyword>
<keyword evidence="3" id="KW-1003">Cell membrane</keyword>
<evidence type="ECO:0000256" key="1">
    <source>
        <dbReference type="ARBA" id="ARBA00004377"/>
    </source>
</evidence>
<keyword evidence="5" id="KW-0997">Cell inner membrane</keyword>
<dbReference type="GO" id="GO:0005886">
    <property type="term" value="C:plasma membrane"/>
    <property type="evidence" value="ECO:0007669"/>
    <property type="project" value="UniProtKB-SubCell"/>
</dbReference>
<dbReference type="InterPro" id="IPR022346">
    <property type="entry name" value="T2SS_GspH"/>
</dbReference>
<evidence type="ECO:0000256" key="10">
    <source>
        <dbReference type="ARBA" id="ARBA00030775"/>
    </source>
</evidence>
<keyword evidence="8" id="KW-0472">Membrane</keyword>
<evidence type="ECO:0000256" key="3">
    <source>
        <dbReference type="ARBA" id="ARBA00022475"/>
    </source>
</evidence>
<comment type="subcellular location">
    <subcellularLocation>
        <location evidence="1">Cell inner membrane</location>
        <topology evidence="1">Single-pass membrane protein</topology>
    </subcellularLocation>
</comment>
<sequence length="174" mass="18797">MRRRHSLGFTLIELLMAVAIGAIALTLALPNFIDAIRSSRVTGAANEFIASVSLARSEAIRSGHPGYMCASSNGSSCGGEWNDGWLVWSDLNGNAVADADERPRRTDQIRDLSLVATAVGGDARTLIFDGRGRLRDGRRDFVLKSTPCRAGANQLRTFELSSTGQVTMQRDKCP</sequence>
<accession>A0AAU9AEE5</accession>
<proteinExistence type="inferred from homology"/>
<dbReference type="AlphaFoldDB" id="A0AAU9AEE5"/>
<evidence type="ECO:0000256" key="7">
    <source>
        <dbReference type="ARBA" id="ARBA00022989"/>
    </source>
</evidence>
<dbReference type="Gene3D" id="3.55.40.10">
    <property type="entry name" value="minor pseudopilin epsh domain"/>
    <property type="match status" value="1"/>
</dbReference>
<dbReference type="SUPFAM" id="SSF54523">
    <property type="entry name" value="Pili subunits"/>
    <property type="match status" value="1"/>
</dbReference>
<name>A0AAU9AEE5_LYSEN</name>
<dbReference type="RefSeq" id="WP_096383210.1">
    <property type="nucleotide sequence ID" value="NZ_AP014940.1"/>
</dbReference>
<evidence type="ECO:0000313" key="12">
    <source>
        <dbReference type="EMBL" id="BAV96989.1"/>
    </source>
</evidence>
<feature type="domain" description="General secretion pathway GspH" evidence="11">
    <location>
        <begin position="44"/>
        <end position="163"/>
    </location>
</feature>